<dbReference type="AlphaFoldDB" id="A0A8K0JFU8"/>
<accession>A0A8K0JFU8</accession>
<organism evidence="2 3">
    <name type="scientific">Filobasidium floriforme</name>
    <dbReference type="NCBI Taxonomy" id="5210"/>
    <lineage>
        <taxon>Eukaryota</taxon>
        <taxon>Fungi</taxon>
        <taxon>Dikarya</taxon>
        <taxon>Basidiomycota</taxon>
        <taxon>Agaricomycotina</taxon>
        <taxon>Tremellomycetes</taxon>
        <taxon>Filobasidiales</taxon>
        <taxon>Filobasidiaceae</taxon>
        <taxon>Filobasidium</taxon>
    </lineage>
</organism>
<dbReference type="EMBL" id="JABELV010000171">
    <property type="protein sequence ID" value="KAG7528694.1"/>
    <property type="molecule type" value="Genomic_DNA"/>
</dbReference>
<evidence type="ECO:0000313" key="2">
    <source>
        <dbReference type="EMBL" id="KAG7528694.1"/>
    </source>
</evidence>
<comment type="caution">
    <text evidence="2">The sequence shown here is derived from an EMBL/GenBank/DDBJ whole genome shotgun (WGS) entry which is preliminary data.</text>
</comment>
<gene>
    <name evidence="2" type="ORF">FFLO_05989</name>
</gene>
<feature type="region of interest" description="Disordered" evidence="1">
    <location>
        <begin position="214"/>
        <end position="241"/>
    </location>
</feature>
<sequence length="650" mass="72377">MTSTQSHSEHGQFHLEEALGTPPYIADLLREMSDNSHQTVSGISSQHIADLAGGMRECGNSSASSHCPMQEVFDTTYEFAHDQSRLYGNTGFPVNGFTVFDTTQPSTTHHLPPSASGYLDDDFLFPHGNFATPVDDLSGQLDPYHMQPIASIHTTVPGYDTVTYTGDLDVNAPYSLDRPVIIATGNGSSVQADDSVLLSTHFWRMPDSASWLSQPVETTPCSTNPRPMAPPNDAVSQTDRRVSTKRKRATCSGIFGACPHRFEDTRCFTQVEIAACNRLCNLLTGKPLDWSIYGLRSGDVKLFRSKWPNVREDQLDSCWKYINCFRSYNMLIHRQGLCEVANDKKKMNTVFRQQLHYPTQSWEKDLSDLLIEVLDTLAEWDIGQLEVYPSGVQPSIHIGNAPLSASELSTSNIAFSFPYTIFPFDSSIDLSYREETGNSACQSTGNQDSSQEDMAVLETPHPESPPLTYIQAIEATDNNQRFAGKSCEGKLLSCTCERRYPVQLLTGIYLELFQFIYAAQSGGKEADWNVFAPEYRNMPRGGSANFGKVVCGGNTNKQILRKYMTQCRRVICQTHDQGFCRHLMEQLSQQGINGNFTQKPVDFVDSFKAVKALPESAWTIGRPSLFQAIEDDSSYIELPFQSNPVTTISS</sequence>
<name>A0A8K0JFU8_9TREE</name>
<feature type="compositionally biased region" description="Polar residues" evidence="1">
    <location>
        <begin position="214"/>
        <end position="225"/>
    </location>
</feature>
<dbReference type="Proteomes" id="UP000812966">
    <property type="component" value="Unassembled WGS sequence"/>
</dbReference>
<reference evidence="2" key="1">
    <citation type="submission" date="2020-04" db="EMBL/GenBank/DDBJ databases">
        <title>Analysis of mating type loci in Filobasidium floriforme.</title>
        <authorList>
            <person name="Nowrousian M."/>
        </authorList>
    </citation>
    <scope>NUCLEOTIDE SEQUENCE</scope>
    <source>
        <strain evidence="2">CBS 6242</strain>
    </source>
</reference>
<keyword evidence="3" id="KW-1185">Reference proteome</keyword>
<evidence type="ECO:0000256" key="1">
    <source>
        <dbReference type="SAM" id="MobiDB-lite"/>
    </source>
</evidence>
<proteinExistence type="predicted"/>
<evidence type="ECO:0000313" key="3">
    <source>
        <dbReference type="Proteomes" id="UP000812966"/>
    </source>
</evidence>
<protein>
    <submittedName>
        <fullName evidence="2">Uncharacterized protein</fullName>
    </submittedName>
</protein>